<keyword evidence="5" id="KW-1185">Reference proteome</keyword>
<dbReference type="PROSITE" id="PS50110">
    <property type="entry name" value="RESPONSE_REGULATORY"/>
    <property type="match status" value="1"/>
</dbReference>
<protein>
    <recommendedName>
        <fullName evidence="3">Response regulatory domain-containing protein</fullName>
    </recommendedName>
</protein>
<dbReference type="InterPro" id="IPR016032">
    <property type="entry name" value="Sig_transdc_resp-reg_C-effctor"/>
</dbReference>
<dbReference type="SUPFAM" id="SSF46894">
    <property type="entry name" value="C-terminal effector domain of the bipartite response regulators"/>
    <property type="match status" value="1"/>
</dbReference>
<evidence type="ECO:0000259" key="3">
    <source>
        <dbReference type="PROSITE" id="PS50110"/>
    </source>
</evidence>
<dbReference type="EMBL" id="BAAAOB010000001">
    <property type="protein sequence ID" value="GAA1781174.1"/>
    <property type="molecule type" value="Genomic_DNA"/>
</dbReference>
<dbReference type="InterPro" id="IPR011006">
    <property type="entry name" value="CheY-like_superfamily"/>
</dbReference>
<feature type="modified residue" description="4-aspartylphosphate" evidence="2">
    <location>
        <position position="66"/>
    </location>
</feature>
<feature type="domain" description="Response regulatory" evidence="3">
    <location>
        <begin position="11"/>
        <end position="131"/>
    </location>
</feature>
<gene>
    <name evidence="4" type="ORF">GCM10009768_07680</name>
</gene>
<reference evidence="4 5" key="1">
    <citation type="journal article" date="2019" name="Int. J. Syst. Evol. Microbiol.">
        <title>The Global Catalogue of Microorganisms (GCM) 10K type strain sequencing project: providing services to taxonomists for standard genome sequencing and annotation.</title>
        <authorList>
            <consortium name="The Broad Institute Genomics Platform"/>
            <consortium name="The Broad Institute Genome Sequencing Center for Infectious Disease"/>
            <person name="Wu L."/>
            <person name="Ma J."/>
        </authorList>
    </citation>
    <scope>NUCLEOTIDE SEQUENCE [LARGE SCALE GENOMIC DNA]</scope>
    <source>
        <strain evidence="4 5">JCM 14736</strain>
    </source>
</reference>
<dbReference type="PANTHER" id="PTHR43214">
    <property type="entry name" value="TWO-COMPONENT RESPONSE REGULATOR"/>
    <property type="match status" value="1"/>
</dbReference>
<keyword evidence="1" id="KW-0238">DNA-binding</keyword>
<name>A0ABN2LA17_9MICO</name>
<evidence type="ECO:0000256" key="1">
    <source>
        <dbReference type="ARBA" id="ARBA00023125"/>
    </source>
</evidence>
<accession>A0ABN2LA17</accession>
<keyword evidence="2" id="KW-0597">Phosphoprotein</keyword>
<dbReference type="Gene3D" id="1.10.10.10">
    <property type="entry name" value="Winged helix-like DNA-binding domain superfamily/Winged helix DNA-binding domain"/>
    <property type="match status" value="1"/>
</dbReference>
<organism evidence="4 5">
    <name type="scientific">Leucobacter iarius</name>
    <dbReference type="NCBI Taxonomy" id="333963"/>
    <lineage>
        <taxon>Bacteria</taxon>
        <taxon>Bacillati</taxon>
        <taxon>Actinomycetota</taxon>
        <taxon>Actinomycetes</taxon>
        <taxon>Micrococcales</taxon>
        <taxon>Microbacteriaceae</taxon>
        <taxon>Leucobacter</taxon>
    </lineage>
</organism>
<evidence type="ECO:0000256" key="2">
    <source>
        <dbReference type="PROSITE-ProRule" id="PRU00169"/>
    </source>
</evidence>
<evidence type="ECO:0000313" key="5">
    <source>
        <dbReference type="Proteomes" id="UP001500851"/>
    </source>
</evidence>
<evidence type="ECO:0000313" key="4">
    <source>
        <dbReference type="EMBL" id="GAA1781174.1"/>
    </source>
</evidence>
<dbReference type="InterPro" id="IPR039420">
    <property type="entry name" value="WalR-like"/>
</dbReference>
<dbReference type="Gene3D" id="3.40.50.2300">
    <property type="match status" value="1"/>
</dbReference>
<dbReference type="InterPro" id="IPR036388">
    <property type="entry name" value="WH-like_DNA-bd_sf"/>
</dbReference>
<dbReference type="SUPFAM" id="SSF52172">
    <property type="entry name" value="CheY-like"/>
    <property type="match status" value="1"/>
</dbReference>
<comment type="caution">
    <text evidence="4">The sequence shown here is derived from an EMBL/GenBank/DDBJ whole genome shotgun (WGS) entry which is preliminary data.</text>
</comment>
<dbReference type="SMART" id="SM00448">
    <property type="entry name" value="REC"/>
    <property type="match status" value="1"/>
</dbReference>
<dbReference type="InterPro" id="IPR001789">
    <property type="entry name" value="Sig_transdc_resp-reg_receiver"/>
</dbReference>
<dbReference type="Proteomes" id="UP001500851">
    <property type="component" value="Unassembled WGS sequence"/>
</dbReference>
<sequence>MLPRGTEQARRVAVVEPHVLQRYRAAELLGTLPAVRSVGSFASVAELVAQMRGAERSAWPHLLVVDPAAGSGAEYDLAAIAAFRAAGMRVVILSALESRHLIRRITSAGVDGIVSKQDPESELLRAVVRVLAGSAAITARAQAVIDADPAPKLSGQEARLLELYAAGRPLASVADRLGVREDTARKYLKRIKLKYDAQGRPARSKLELAWRAREDGFLDPAAFGSVAF</sequence>
<proteinExistence type="predicted"/>